<dbReference type="Pfam" id="PF18759">
    <property type="entry name" value="Plavaka"/>
    <property type="match status" value="1"/>
</dbReference>
<dbReference type="OrthoDB" id="3232986at2759"/>
<keyword evidence="2" id="KW-1185">Reference proteome</keyword>
<gene>
    <name evidence="1" type="ORF">BT96DRAFT_958463</name>
</gene>
<dbReference type="EMBL" id="ML769528">
    <property type="protein sequence ID" value="KAE9395609.1"/>
    <property type="molecule type" value="Genomic_DNA"/>
</dbReference>
<accession>A0A6A4HBC4</accession>
<organism evidence="1 2">
    <name type="scientific">Gymnopus androsaceus JB14</name>
    <dbReference type="NCBI Taxonomy" id="1447944"/>
    <lineage>
        <taxon>Eukaryota</taxon>
        <taxon>Fungi</taxon>
        <taxon>Dikarya</taxon>
        <taxon>Basidiomycota</taxon>
        <taxon>Agaricomycotina</taxon>
        <taxon>Agaricomycetes</taxon>
        <taxon>Agaricomycetidae</taxon>
        <taxon>Agaricales</taxon>
        <taxon>Marasmiineae</taxon>
        <taxon>Omphalotaceae</taxon>
        <taxon>Gymnopus</taxon>
    </lineage>
</organism>
<dbReference type="Proteomes" id="UP000799118">
    <property type="component" value="Unassembled WGS sequence"/>
</dbReference>
<reference evidence="1" key="1">
    <citation type="journal article" date="2019" name="Environ. Microbiol.">
        <title>Fungal ecological strategies reflected in gene transcription - a case study of two litter decomposers.</title>
        <authorList>
            <person name="Barbi F."/>
            <person name="Kohler A."/>
            <person name="Barry K."/>
            <person name="Baskaran P."/>
            <person name="Daum C."/>
            <person name="Fauchery L."/>
            <person name="Ihrmark K."/>
            <person name="Kuo A."/>
            <person name="LaButti K."/>
            <person name="Lipzen A."/>
            <person name="Morin E."/>
            <person name="Grigoriev I.V."/>
            <person name="Henrissat B."/>
            <person name="Lindahl B."/>
            <person name="Martin F."/>
        </authorList>
    </citation>
    <scope>NUCLEOTIDE SEQUENCE</scope>
    <source>
        <strain evidence="1">JB14</strain>
    </source>
</reference>
<dbReference type="AlphaFoldDB" id="A0A6A4HBC4"/>
<dbReference type="InterPro" id="IPR041078">
    <property type="entry name" value="Plavaka"/>
</dbReference>
<sequence>MSDPLGQLWVCYTPCASFIVDTPEASLISCVGGGGKTSPFTEATYKDYGDSKQHPPRLLDATLNRIQSIEDAGILPDDFPAYYNACVKQRTNGVSTPFWADWPLVEPYQFLTPEPLHHWYKMYWDHDVKWAIQVKILGYRQFLEGISALKQVTGRTHRDVMHFLIFVCTLRALTDARYMGQAPCFNDITAARGLPIKNWEIPKLEFMQSIQPSIHASGPVMQWSADATEHAHITEVKEPAHAGNNRDFEVQICRELDRNSRLRRFDLTTSMKDANVDFRIDNGREATREVEDKGNQQQYLPPLS</sequence>
<proteinExistence type="predicted"/>
<evidence type="ECO:0000313" key="2">
    <source>
        <dbReference type="Proteomes" id="UP000799118"/>
    </source>
</evidence>
<evidence type="ECO:0000313" key="1">
    <source>
        <dbReference type="EMBL" id="KAE9395609.1"/>
    </source>
</evidence>
<name>A0A6A4HBC4_9AGAR</name>
<protein>
    <submittedName>
        <fullName evidence="1">Uncharacterized protein</fullName>
    </submittedName>
</protein>